<evidence type="ECO:0000256" key="5">
    <source>
        <dbReference type="ARBA" id="ARBA00022801"/>
    </source>
</evidence>
<dbReference type="InterPro" id="IPR008201">
    <property type="entry name" value="HepT-like"/>
</dbReference>
<dbReference type="RefSeq" id="WP_154725758.1">
    <property type="nucleotide sequence ID" value="NZ_UXHF01000014.1"/>
</dbReference>
<dbReference type="GO" id="GO:0110001">
    <property type="term" value="C:toxin-antitoxin complex"/>
    <property type="evidence" value="ECO:0007669"/>
    <property type="project" value="InterPro"/>
</dbReference>
<dbReference type="EMBL" id="UXHF01000014">
    <property type="protein sequence ID" value="VDC49134.1"/>
    <property type="molecule type" value="Genomic_DNA"/>
</dbReference>
<evidence type="ECO:0008006" key="8">
    <source>
        <dbReference type="Google" id="ProtNLM"/>
    </source>
</evidence>
<dbReference type="PANTHER" id="PTHR34139:SF1">
    <property type="entry name" value="RNASE MJ1380-RELATED"/>
    <property type="match status" value="1"/>
</dbReference>
<keyword evidence="3" id="KW-0540">Nuclease</keyword>
<evidence type="ECO:0000256" key="4">
    <source>
        <dbReference type="ARBA" id="ARBA00022741"/>
    </source>
</evidence>
<evidence type="ECO:0000313" key="6">
    <source>
        <dbReference type="EMBL" id="VDC49134.1"/>
    </source>
</evidence>
<keyword evidence="5" id="KW-0378">Hydrolase</keyword>
<evidence type="ECO:0000256" key="2">
    <source>
        <dbReference type="ARBA" id="ARBA00022649"/>
    </source>
</evidence>
<name>A0A7Z8Y1I6_9CAUL</name>
<proteinExistence type="predicted"/>
<organism evidence="6 7">
    <name type="scientific">Brevundimonas mediterranea</name>
    <dbReference type="NCBI Taxonomy" id="74329"/>
    <lineage>
        <taxon>Bacteria</taxon>
        <taxon>Pseudomonadati</taxon>
        <taxon>Pseudomonadota</taxon>
        <taxon>Alphaproteobacteria</taxon>
        <taxon>Caulobacterales</taxon>
        <taxon>Caulobacteraceae</taxon>
        <taxon>Brevundimonas</taxon>
    </lineage>
</organism>
<gene>
    <name evidence="6" type="ORF">BREV_BREV_01024</name>
</gene>
<accession>A0A7Z8Y1I6</accession>
<dbReference type="InterPro" id="IPR051813">
    <property type="entry name" value="HepT_RNase_toxin"/>
</dbReference>
<dbReference type="GO" id="GO:0016787">
    <property type="term" value="F:hydrolase activity"/>
    <property type="evidence" value="ECO:0007669"/>
    <property type="project" value="UniProtKB-KW"/>
</dbReference>
<sequence length="112" mass="12514">MSDEADANLIAEILDAAGRVNFYIASEGGEGFMRQTLVYDAVCMNLLRTGECARFLSDDLKTRLPDIPWPDIVSLRNRVAHSYEMLKPDVLWLIASVSLPELDQALRSLSDI</sequence>
<keyword evidence="1" id="KW-0597">Phosphoprotein</keyword>
<dbReference type="PANTHER" id="PTHR34139">
    <property type="entry name" value="UPF0331 PROTEIN MJ0127"/>
    <property type="match status" value="1"/>
</dbReference>
<evidence type="ECO:0000256" key="1">
    <source>
        <dbReference type="ARBA" id="ARBA00022553"/>
    </source>
</evidence>
<keyword evidence="2" id="KW-1277">Toxin-antitoxin system</keyword>
<dbReference type="GO" id="GO:0000166">
    <property type="term" value="F:nucleotide binding"/>
    <property type="evidence" value="ECO:0007669"/>
    <property type="project" value="UniProtKB-KW"/>
</dbReference>
<dbReference type="Proteomes" id="UP000289220">
    <property type="component" value="Unassembled WGS sequence"/>
</dbReference>
<comment type="caution">
    <text evidence="6">The sequence shown here is derived from an EMBL/GenBank/DDBJ whole genome shotgun (WGS) entry which is preliminary data.</text>
</comment>
<reference evidence="6 7" key="1">
    <citation type="submission" date="2018-11" db="EMBL/GenBank/DDBJ databases">
        <authorList>
            <person name="Peiro R."/>
            <person name="Begona"/>
            <person name="Cbmso G."/>
            <person name="Lopez M."/>
            <person name="Gonzalez S."/>
            <person name="Sacristan E."/>
            <person name="Castillo E."/>
        </authorList>
    </citation>
    <scope>NUCLEOTIDE SEQUENCE [LARGE SCALE GENOMIC DNA]</scope>
    <source>
        <strain evidence="6">Brev_genome</strain>
    </source>
</reference>
<dbReference type="GO" id="GO:0004540">
    <property type="term" value="F:RNA nuclease activity"/>
    <property type="evidence" value="ECO:0007669"/>
    <property type="project" value="InterPro"/>
</dbReference>
<keyword evidence="7" id="KW-1185">Reference proteome</keyword>
<protein>
    <recommendedName>
        <fullName evidence="8">DUF86 domain-containing protein</fullName>
    </recommendedName>
</protein>
<dbReference type="Pfam" id="PF01934">
    <property type="entry name" value="HepT-like"/>
    <property type="match status" value="1"/>
</dbReference>
<evidence type="ECO:0000256" key="3">
    <source>
        <dbReference type="ARBA" id="ARBA00022722"/>
    </source>
</evidence>
<evidence type="ECO:0000313" key="7">
    <source>
        <dbReference type="Proteomes" id="UP000289220"/>
    </source>
</evidence>
<keyword evidence="4" id="KW-0547">Nucleotide-binding</keyword>
<dbReference type="AlphaFoldDB" id="A0A7Z8Y1I6"/>